<evidence type="ECO:0000313" key="2">
    <source>
        <dbReference type="Proteomes" id="UP000294321"/>
    </source>
</evidence>
<accession>A0A4P6ZLI7</accession>
<protein>
    <submittedName>
        <fullName evidence="1">Uncharacterized protein</fullName>
    </submittedName>
</protein>
<dbReference type="Proteomes" id="UP000294321">
    <property type="component" value="Chromosome"/>
</dbReference>
<dbReference type="RefSeq" id="WP_133442002.1">
    <property type="nucleotide sequence ID" value="NZ_CP034726.1"/>
</dbReference>
<name>A0A4P6ZLI7_9LACO</name>
<dbReference type="AlphaFoldDB" id="A0A4P6ZLI7"/>
<reference evidence="2" key="1">
    <citation type="submission" date="2018-12" db="EMBL/GenBank/DDBJ databases">
        <title>A new species of lactobacillus.</title>
        <authorList>
            <person name="Jian Y."/>
            <person name="Xin L."/>
            <person name="Hong Z.J."/>
            <person name="Ming L.Z."/>
            <person name="Hong X.Z."/>
        </authorList>
    </citation>
    <scope>NUCLEOTIDE SEQUENCE [LARGE SCALE GENOMIC DNA]</scope>
    <source>
        <strain evidence="2">HSLZ-75</strain>
    </source>
</reference>
<keyword evidence="2" id="KW-1185">Reference proteome</keyword>
<evidence type="ECO:0000313" key="1">
    <source>
        <dbReference type="EMBL" id="QBP18443.1"/>
    </source>
</evidence>
<gene>
    <name evidence="1" type="ORF">ELX58_04680</name>
</gene>
<proteinExistence type="predicted"/>
<sequence>MLTVKRKSTLGKAIVAYYKTPYGKRLIHHWLLSKAMIKQPHKKPKIMMVMLFANGIFKDSLAPENFIMWLITDYGIK</sequence>
<dbReference type="EMBL" id="CP034726">
    <property type="protein sequence ID" value="QBP18443.1"/>
    <property type="molecule type" value="Genomic_DNA"/>
</dbReference>
<dbReference type="KEGG" id="lji:ELX58_04680"/>
<organism evidence="1 2">
    <name type="scientific">Acetilactobacillus jinshanensis</name>
    <dbReference type="NCBI Taxonomy" id="1720083"/>
    <lineage>
        <taxon>Bacteria</taxon>
        <taxon>Bacillati</taxon>
        <taxon>Bacillota</taxon>
        <taxon>Bacilli</taxon>
        <taxon>Lactobacillales</taxon>
        <taxon>Lactobacillaceae</taxon>
        <taxon>Acetilactobacillus</taxon>
    </lineage>
</organism>